<dbReference type="EMBL" id="ML975245">
    <property type="protein sequence ID" value="KAF1839524.1"/>
    <property type="molecule type" value="Genomic_DNA"/>
</dbReference>
<proteinExistence type="predicted"/>
<feature type="region of interest" description="Disordered" evidence="1">
    <location>
        <begin position="254"/>
        <end position="347"/>
    </location>
</feature>
<feature type="region of interest" description="Disordered" evidence="1">
    <location>
        <begin position="141"/>
        <end position="161"/>
    </location>
</feature>
<evidence type="ECO:0000256" key="1">
    <source>
        <dbReference type="SAM" id="MobiDB-lite"/>
    </source>
</evidence>
<gene>
    <name evidence="2" type="ORF">BDW02DRAFT_156120</name>
</gene>
<feature type="compositionally biased region" description="Low complexity" evidence="1">
    <location>
        <begin position="85"/>
        <end position="97"/>
    </location>
</feature>
<dbReference type="Proteomes" id="UP000800040">
    <property type="component" value="Unassembled WGS sequence"/>
</dbReference>
<feature type="compositionally biased region" description="Acidic residues" evidence="1">
    <location>
        <begin position="149"/>
        <end position="161"/>
    </location>
</feature>
<keyword evidence="3" id="KW-1185">Reference proteome</keyword>
<feature type="region of interest" description="Disordered" evidence="1">
    <location>
        <begin position="68"/>
        <end position="98"/>
    </location>
</feature>
<feature type="compositionally biased region" description="Acidic residues" evidence="1">
    <location>
        <begin position="320"/>
        <end position="331"/>
    </location>
</feature>
<reference evidence="2" key="1">
    <citation type="submission" date="2020-01" db="EMBL/GenBank/DDBJ databases">
        <authorList>
            <consortium name="DOE Joint Genome Institute"/>
            <person name="Haridas S."/>
            <person name="Albert R."/>
            <person name="Binder M."/>
            <person name="Bloem J."/>
            <person name="Labutti K."/>
            <person name="Salamov A."/>
            <person name="Andreopoulos B."/>
            <person name="Baker S.E."/>
            <person name="Barry K."/>
            <person name="Bills G."/>
            <person name="Bluhm B.H."/>
            <person name="Cannon C."/>
            <person name="Castanera R."/>
            <person name="Culley D.E."/>
            <person name="Daum C."/>
            <person name="Ezra D."/>
            <person name="Gonzalez J.B."/>
            <person name="Henrissat B."/>
            <person name="Kuo A."/>
            <person name="Liang C."/>
            <person name="Lipzen A."/>
            <person name="Lutzoni F."/>
            <person name="Magnuson J."/>
            <person name="Mondo S."/>
            <person name="Nolan M."/>
            <person name="Ohm R."/>
            <person name="Pangilinan J."/>
            <person name="Park H.-J."/>
            <person name="Ramirez L."/>
            <person name="Alfaro M."/>
            <person name="Sun H."/>
            <person name="Tritt A."/>
            <person name="Yoshinaga Y."/>
            <person name="Zwiers L.-H."/>
            <person name="Turgeon B.G."/>
            <person name="Goodwin S.B."/>
            <person name="Spatafora J.W."/>
            <person name="Crous P.W."/>
            <person name="Grigoriev I.V."/>
        </authorList>
    </citation>
    <scope>NUCLEOTIDE SEQUENCE</scope>
    <source>
        <strain evidence="2">P77</strain>
    </source>
</reference>
<organism evidence="2 3">
    <name type="scientific">Decorospora gaudefroyi</name>
    <dbReference type="NCBI Taxonomy" id="184978"/>
    <lineage>
        <taxon>Eukaryota</taxon>
        <taxon>Fungi</taxon>
        <taxon>Dikarya</taxon>
        <taxon>Ascomycota</taxon>
        <taxon>Pezizomycotina</taxon>
        <taxon>Dothideomycetes</taxon>
        <taxon>Pleosporomycetidae</taxon>
        <taxon>Pleosporales</taxon>
        <taxon>Pleosporineae</taxon>
        <taxon>Pleosporaceae</taxon>
        <taxon>Decorospora</taxon>
    </lineage>
</organism>
<name>A0A6A5KXL7_9PLEO</name>
<evidence type="ECO:0000313" key="2">
    <source>
        <dbReference type="EMBL" id="KAF1839524.1"/>
    </source>
</evidence>
<protein>
    <submittedName>
        <fullName evidence="2">Uncharacterized protein</fullName>
    </submittedName>
</protein>
<dbReference type="AlphaFoldDB" id="A0A6A5KXL7"/>
<feature type="compositionally biased region" description="Polar residues" evidence="1">
    <location>
        <begin position="293"/>
        <end position="302"/>
    </location>
</feature>
<evidence type="ECO:0000313" key="3">
    <source>
        <dbReference type="Proteomes" id="UP000800040"/>
    </source>
</evidence>
<accession>A0A6A5KXL7</accession>
<dbReference type="OrthoDB" id="3886346at2759"/>
<sequence>MSDIEKCFTYLQVNLPQWLQDIAGLEEKVTVMQDENTKMAVSESPFGKRPSDSIESIRPGRLDAIAEDAALSRAAQPGSRKRKSLSGSSGRVPGSSRIRPRTMVVVSYDGDVQKSFELLVRAVGTGRNMLRKAKMEARMNELATHAESSEEEEDDDVGDDDAVIPSRINYGARMSAWRARAAARRSGRLGVSSGVETPVELFETTDKIMEQAQELCERAAHVTLRDGDCRKELQGVRKALETLLETAKTEIAKCNTRKSQQQPELQAHETSDTSVSSTEHEGKYRKHAPQASGPVSQAQLETTLPAASHLHSAPPNTLDMEVDDDDDDDEGFVMPPVRLTSRLNRRG</sequence>